<accession>A0A0E9VZE6</accession>
<reference evidence="1" key="2">
    <citation type="journal article" date="2015" name="Fish Shellfish Immunol.">
        <title>Early steps in the European eel (Anguilla anguilla)-Vibrio vulnificus interaction in the gills: Role of the RtxA13 toxin.</title>
        <authorList>
            <person name="Callol A."/>
            <person name="Pajuelo D."/>
            <person name="Ebbesson L."/>
            <person name="Teles M."/>
            <person name="MacKenzie S."/>
            <person name="Amaro C."/>
        </authorList>
    </citation>
    <scope>NUCLEOTIDE SEQUENCE</scope>
</reference>
<sequence length="49" mass="5859">MWLCCRVLEQRHPAFVQWYRKQCSIFTPSCMPTHATIKGTLLVLLKFLY</sequence>
<organism evidence="1">
    <name type="scientific">Anguilla anguilla</name>
    <name type="common">European freshwater eel</name>
    <name type="synonym">Muraena anguilla</name>
    <dbReference type="NCBI Taxonomy" id="7936"/>
    <lineage>
        <taxon>Eukaryota</taxon>
        <taxon>Metazoa</taxon>
        <taxon>Chordata</taxon>
        <taxon>Craniata</taxon>
        <taxon>Vertebrata</taxon>
        <taxon>Euteleostomi</taxon>
        <taxon>Actinopterygii</taxon>
        <taxon>Neopterygii</taxon>
        <taxon>Teleostei</taxon>
        <taxon>Anguilliformes</taxon>
        <taxon>Anguillidae</taxon>
        <taxon>Anguilla</taxon>
    </lineage>
</organism>
<dbReference type="EMBL" id="GBXM01025892">
    <property type="protein sequence ID" value="JAH82685.1"/>
    <property type="molecule type" value="Transcribed_RNA"/>
</dbReference>
<evidence type="ECO:0000313" key="1">
    <source>
        <dbReference type="EMBL" id="JAH82685.1"/>
    </source>
</evidence>
<reference evidence="1" key="1">
    <citation type="submission" date="2014-11" db="EMBL/GenBank/DDBJ databases">
        <authorList>
            <person name="Amaro Gonzalez C."/>
        </authorList>
    </citation>
    <scope>NUCLEOTIDE SEQUENCE</scope>
</reference>
<name>A0A0E9VZE6_ANGAN</name>
<protein>
    <submittedName>
        <fullName evidence="1">Uncharacterized protein</fullName>
    </submittedName>
</protein>
<dbReference type="AlphaFoldDB" id="A0A0E9VZE6"/>
<proteinExistence type="predicted"/>